<dbReference type="PANTHER" id="PTHR23049">
    <property type="entry name" value="MYOSIN REGULATORY LIGHT CHAIN 2"/>
    <property type="match status" value="1"/>
</dbReference>
<dbReference type="Pfam" id="PF13499">
    <property type="entry name" value="EF-hand_7"/>
    <property type="match status" value="1"/>
</dbReference>
<dbReference type="InterPro" id="IPR002048">
    <property type="entry name" value="EF_hand_dom"/>
</dbReference>
<feature type="domain" description="EF-hand" evidence="4">
    <location>
        <begin position="120"/>
        <end position="155"/>
    </location>
</feature>
<evidence type="ECO:0000259" key="4">
    <source>
        <dbReference type="PROSITE" id="PS50222"/>
    </source>
</evidence>
<dbReference type="Proteomes" id="UP000318582">
    <property type="component" value="Unassembled WGS sequence"/>
</dbReference>
<feature type="domain" description="EF-hand" evidence="4">
    <location>
        <begin position="84"/>
        <end position="119"/>
    </location>
</feature>
<dbReference type="GO" id="GO:0005509">
    <property type="term" value="F:calcium ion binding"/>
    <property type="evidence" value="ECO:0007669"/>
    <property type="project" value="InterPro"/>
</dbReference>
<sequence>MARPKKGSVGERENPNGSSTPSAAARSRKGTTTGSGGNATPVAPPTSAPLSAATHRSHITEEPATSDYIRVDPSLISRSGLSESEVRELVEIFSLVDVDHGGTISKDELATLMKTLGLRVSQVELDTMVNEIDVAGTGEIDFESFVLAMSRKIQTAMTGEEIRRAFKIFDPSNAGLLTMDALVKILTDYGDKEKRMSKEESEDLISQVAPQAQTGTFDYHQFIAMYFGKEQ</sequence>
<dbReference type="SUPFAM" id="SSF47473">
    <property type="entry name" value="EF-hand"/>
    <property type="match status" value="1"/>
</dbReference>
<reference evidence="5 6" key="1">
    <citation type="journal article" date="2019" name="Sci. Rep.">
        <title>Comparative genomics of chytrid fungi reveal insights into the obligate biotrophic and pathogenic lifestyle of Synchytrium endobioticum.</title>
        <authorList>
            <person name="van de Vossenberg B.T.L.H."/>
            <person name="Warris S."/>
            <person name="Nguyen H.D.T."/>
            <person name="van Gent-Pelzer M.P.E."/>
            <person name="Joly D.L."/>
            <person name="van de Geest H.C."/>
            <person name="Bonants P.J.M."/>
            <person name="Smith D.S."/>
            <person name="Levesque C.A."/>
            <person name="van der Lee T.A.J."/>
        </authorList>
    </citation>
    <scope>NUCLEOTIDE SEQUENCE [LARGE SCALE GENOMIC DNA]</scope>
    <source>
        <strain evidence="5 6">CBS 809.83</strain>
    </source>
</reference>
<dbReference type="OrthoDB" id="26525at2759"/>
<dbReference type="InterPro" id="IPR050403">
    <property type="entry name" value="Myosin_RLC"/>
</dbReference>
<dbReference type="FunFam" id="1.10.238.10:FF:000178">
    <property type="entry name" value="Calmodulin-2 A"/>
    <property type="match status" value="1"/>
</dbReference>
<keyword evidence="6" id="KW-1185">Reference proteome</keyword>
<dbReference type="Gene3D" id="1.10.238.10">
    <property type="entry name" value="EF-hand"/>
    <property type="match status" value="1"/>
</dbReference>
<name>A0A507E710_9FUNG</name>
<dbReference type="PROSITE" id="PS00018">
    <property type="entry name" value="EF_HAND_1"/>
    <property type="match status" value="1"/>
</dbReference>
<dbReference type="GO" id="GO:0043226">
    <property type="term" value="C:organelle"/>
    <property type="evidence" value="ECO:0007669"/>
    <property type="project" value="UniProtKB-ARBA"/>
</dbReference>
<feature type="region of interest" description="Disordered" evidence="3">
    <location>
        <begin position="1"/>
        <end position="66"/>
    </location>
</feature>
<evidence type="ECO:0000313" key="6">
    <source>
        <dbReference type="Proteomes" id="UP000318582"/>
    </source>
</evidence>
<feature type="domain" description="EF-hand" evidence="4">
    <location>
        <begin position="157"/>
        <end position="192"/>
    </location>
</feature>
<evidence type="ECO:0000313" key="5">
    <source>
        <dbReference type="EMBL" id="TPX59085.1"/>
    </source>
</evidence>
<protein>
    <recommendedName>
        <fullName evidence="4">EF-hand domain-containing protein</fullName>
    </recommendedName>
</protein>
<accession>A0A507E710</accession>
<dbReference type="InterPro" id="IPR018247">
    <property type="entry name" value="EF_Hand_1_Ca_BS"/>
</dbReference>
<dbReference type="EMBL" id="QEAQ01000029">
    <property type="protein sequence ID" value="TPX59085.1"/>
    <property type="molecule type" value="Genomic_DNA"/>
</dbReference>
<keyword evidence="1" id="KW-0677">Repeat</keyword>
<gene>
    <name evidence="5" type="ORF">PhCBS80983_g02713</name>
</gene>
<dbReference type="SMART" id="SM00054">
    <property type="entry name" value="EFh"/>
    <property type="match status" value="3"/>
</dbReference>
<dbReference type="PROSITE" id="PS50222">
    <property type="entry name" value="EF_HAND_2"/>
    <property type="match status" value="3"/>
</dbReference>
<dbReference type="CDD" id="cd00051">
    <property type="entry name" value="EFh"/>
    <property type="match status" value="1"/>
</dbReference>
<dbReference type="AlphaFoldDB" id="A0A507E710"/>
<organism evidence="5 6">
    <name type="scientific">Powellomyces hirtus</name>
    <dbReference type="NCBI Taxonomy" id="109895"/>
    <lineage>
        <taxon>Eukaryota</taxon>
        <taxon>Fungi</taxon>
        <taxon>Fungi incertae sedis</taxon>
        <taxon>Chytridiomycota</taxon>
        <taxon>Chytridiomycota incertae sedis</taxon>
        <taxon>Chytridiomycetes</taxon>
        <taxon>Spizellomycetales</taxon>
        <taxon>Powellomycetaceae</taxon>
        <taxon>Powellomyces</taxon>
    </lineage>
</organism>
<evidence type="ECO:0000256" key="1">
    <source>
        <dbReference type="ARBA" id="ARBA00022737"/>
    </source>
</evidence>
<keyword evidence="2" id="KW-0106">Calcium</keyword>
<evidence type="ECO:0000256" key="2">
    <source>
        <dbReference type="ARBA" id="ARBA00022837"/>
    </source>
</evidence>
<dbReference type="InterPro" id="IPR011992">
    <property type="entry name" value="EF-hand-dom_pair"/>
</dbReference>
<dbReference type="STRING" id="109895.A0A507E710"/>
<evidence type="ECO:0000256" key="3">
    <source>
        <dbReference type="SAM" id="MobiDB-lite"/>
    </source>
</evidence>
<proteinExistence type="predicted"/>
<comment type="caution">
    <text evidence="5">The sequence shown here is derived from an EMBL/GenBank/DDBJ whole genome shotgun (WGS) entry which is preliminary data.</text>
</comment>